<dbReference type="EMBL" id="BSRA01000014">
    <property type="protein sequence ID" value="GLV14591.1"/>
    <property type="molecule type" value="Genomic_DNA"/>
</dbReference>
<dbReference type="SUPFAM" id="SSF102110">
    <property type="entry name" value="(2r)-phospho-3-sulfolactate synthase ComA"/>
    <property type="match status" value="1"/>
</dbReference>
<proteinExistence type="inferred from homology"/>
<evidence type="ECO:0000313" key="4">
    <source>
        <dbReference type="Proteomes" id="UP000182589"/>
    </source>
</evidence>
<comment type="similarity">
    <text evidence="1">Belongs to the phosphosulfolactate synthase family.</text>
</comment>
<dbReference type="InterPro" id="IPR013785">
    <property type="entry name" value="Aldolase_TIM"/>
</dbReference>
<dbReference type="STRING" id="89784.SAMN04489725_10954"/>
<reference evidence="2" key="3">
    <citation type="submission" date="2023-02" db="EMBL/GenBank/DDBJ databases">
        <title>Proposal of a novel subspecies: Alicyclobacillus hesperidum subspecies aegle.</title>
        <authorList>
            <person name="Goto K."/>
            <person name="Fujii T."/>
            <person name="Yasui K."/>
            <person name="Mochida K."/>
            <person name="Kato-Tanaka Y."/>
            <person name="Morohoshi S."/>
            <person name="An S.Y."/>
            <person name="Kasai H."/>
            <person name="Yokota A."/>
        </authorList>
    </citation>
    <scope>NUCLEOTIDE SEQUENCE</scope>
    <source>
        <strain evidence="2">DSM 12766</strain>
    </source>
</reference>
<dbReference type="PANTHER" id="PTHR48413:SF1">
    <property type="entry name" value="PROTEIN HEAT-STRESS-ASSOCIATED 32"/>
    <property type="match status" value="1"/>
</dbReference>
<keyword evidence="4" id="KW-1185">Reference proteome</keyword>
<evidence type="ECO:0000256" key="1">
    <source>
        <dbReference type="ARBA" id="ARBA00010424"/>
    </source>
</evidence>
<gene>
    <name evidence="2" type="ORF">Heshes_22750</name>
    <name evidence="3" type="ORF">SAMN04489725_10954</name>
</gene>
<dbReference type="AlphaFoldDB" id="A0A1H2UXV6"/>
<protein>
    <submittedName>
        <fullName evidence="3">Phosphosulfolactate synthase</fullName>
    </submittedName>
</protein>
<reference evidence="3" key="1">
    <citation type="submission" date="2016-10" db="EMBL/GenBank/DDBJ databases">
        <authorList>
            <person name="de Groot N.N."/>
        </authorList>
    </citation>
    <scope>NUCLEOTIDE SEQUENCE [LARGE SCALE GENOMIC DNA]</scope>
    <source>
        <strain evidence="3">DSM 12489</strain>
    </source>
</reference>
<dbReference type="Pfam" id="PF02679">
    <property type="entry name" value="ComA"/>
    <property type="match status" value="1"/>
</dbReference>
<organism evidence="3 4">
    <name type="scientific">Alicyclobacillus hesperidum</name>
    <dbReference type="NCBI Taxonomy" id="89784"/>
    <lineage>
        <taxon>Bacteria</taxon>
        <taxon>Bacillati</taxon>
        <taxon>Bacillota</taxon>
        <taxon>Bacilli</taxon>
        <taxon>Bacillales</taxon>
        <taxon>Alicyclobacillaceae</taxon>
        <taxon>Alicyclobacillus</taxon>
    </lineage>
</organism>
<accession>A0A1H2UXV6</accession>
<dbReference type="PANTHER" id="PTHR48413">
    <property type="match status" value="1"/>
</dbReference>
<evidence type="ECO:0000313" key="2">
    <source>
        <dbReference type="EMBL" id="GLV14591.1"/>
    </source>
</evidence>
<dbReference type="Proteomes" id="UP000182589">
    <property type="component" value="Unassembled WGS sequence"/>
</dbReference>
<dbReference type="Proteomes" id="UP001157137">
    <property type="component" value="Unassembled WGS sequence"/>
</dbReference>
<dbReference type="InterPro" id="IPR036112">
    <property type="entry name" value="ComA_synth_sf"/>
</dbReference>
<dbReference type="InterPro" id="IPR003830">
    <property type="entry name" value="ComA_synth"/>
</dbReference>
<dbReference type="EMBL" id="FNOJ01000009">
    <property type="protein sequence ID" value="SDW60891.1"/>
    <property type="molecule type" value="Genomic_DNA"/>
</dbReference>
<sequence>MIVSDGGAFSQMISAPLGLRAEKPRSTGLTMVIDKGLGFSTLTDILEVGAAYVDLFKFGFGTSPLYPEPILRRKLGLLSEVEVLACPGGTLGEIAWLQGSYTDYLQRCQSIGFTAMEVSDGTIELPASDRQKAIAQAKDIFPVVVSEIGKKLSHSMDIVNCARSVIADLNAGSDYVIIEGRESGEGVGVYDANGKVLDNLVQTFIDELPAWARKKVIWEAPKKQQQVEFIRRFGSDVNLGNIPAGDLLALECLRLGLRADTLVLAMQASHPHRNPTAQ</sequence>
<evidence type="ECO:0000313" key="3">
    <source>
        <dbReference type="EMBL" id="SDW60891.1"/>
    </source>
</evidence>
<reference evidence="4" key="2">
    <citation type="submission" date="2016-10" db="EMBL/GenBank/DDBJ databases">
        <authorList>
            <person name="Varghese N."/>
        </authorList>
    </citation>
    <scope>NUCLEOTIDE SEQUENCE [LARGE SCALE GENOMIC DNA]</scope>
    <source>
        <strain evidence="4">DSM 12489</strain>
    </source>
</reference>
<name>A0A1H2UXV6_9BACL</name>
<dbReference type="RefSeq" id="WP_100218625.1">
    <property type="nucleotide sequence ID" value="NZ_BSRA01000014.1"/>
</dbReference>
<dbReference type="Gene3D" id="3.20.20.70">
    <property type="entry name" value="Aldolase class I"/>
    <property type="match status" value="1"/>
</dbReference>